<evidence type="ECO:0000313" key="1">
    <source>
        <dbReference type="EMBL" id="TDQ37032.1"/>
    </source>
</evidence>
<proteinExistence type="predicted"/>
<evidence type="ECO:0000313" key="2">
    <source>
        <dbReference type="Proteomes" id="UP000294575"/>
    </source>
</evidence>
<accession>A0A4R6TWD1</accession>
<dbReference type="PANTHER" id="PTHR34472">
    <property type="entry name" value="SULFUR CARRIER PROTEIN THIS"/>
    <property type="match status" value="1"/>
</dbReference>
<dbReference type="OrthoDB" id="9800283at2"/>
<protein>
    <submittedName>
        <fullName evidence="1">Sulfur carrier protein ThiS</fullName>
    </submittedName>
</protein>
<keyword evidence="2" id="KW-1185">Reference proteome</keyword>
<dbReference type="InterPro" id="IPR016155">
    <property type="entry name" value="Mopterin_synth/thiamin_S_b"/>
</dbReference>
<comment type="caution">
    <text evidence="1">The sequence shown here is derived from an EMBL/GenBank/DDBJ whole genome shotgun (WGS) entry which is preliminary data.</text>
</comment>
<dbReference type="Proteomes" id="UP000294575">
    <property type="component" value="Unassembled WGS sequence"/>
</dbReference>
<name>A0A4R6TWD1_9GAMM</name>
<dbReference type="InterPro" id="IPR003749">
    <property type="entry name" value="ThiS/MoaD-like"/>
</dbReference>
<dbReference type="InterPro" id="IPR010035">
    <property type="entry name" value="Thi_S"/>
</dbReference>
<reference evidence="1 2" key="1">
    <citation type="submission" date="2019-03" db="EMBL/GenBank/DDBJ databases">
        <title>Genomic Encyclopedia of Type Strains, Phase IV (KMG-IV): sequencing the most valuable type-strain genomes for metagenomic binning, comparative biology and taxonomic classification.</title>
        <authorList>
            <person name="Goeker M."/>
        </authorList>
    </citation>
    <scope>NUCLEOTIDE SEQUENCE [LARGE SCALE GENOMIC DNA]</scope>
    <source>
        <strain evidence="1 2">DSM 28679</strain>
    </source>
</reference>
<dbReference type="CDD" id="cd00565">
    <property type="entry name" value="Ubl_ThiS"/>
    <property type="match status" value="1"/>
</dbReference>
<dbReference type="PANTHER" id="PTHR34472:SF1">
    <property type="entry name" value="SULFUR CARRIER PROTEIN THIS"/>
    <property type="match status" value="1"/>
</dbReference>
<dbReference type="AlphaFoldDB" id="A0A4R6TWD1"/>
<dbReference type="InterPro" id="IPR012675">
    <property type="entry name" value="Beta-grasp_dom_sf"/>
</dbReference>
<sequence>MNIQIILNGEPFSLSDGDTVGHLVQQLGLHNRRIAVELNHDIVLRSQYAETRLQTEDRVEIVHAIGGG</sequence>
<dbReference type="Pfam" id="PF02597">
    <property type="entry name" value="ThiS"/>
    <property type="match status" value="1"/>
</dbReference>
<dbReference type="SUPFAM" id="SSF54285">
    <property type="entry name" value="MoaD/ThiS"/>
    <property type="match status" value="1"/>
</dbReference>
<dbReference type="NCBIfam" id="TIGR01683">
    <property type="entry name" value="thiS"/>
    <property type="match status" value="1"/>
</dbReference>
<dbReference type="EMBL" id="SNYK01000009">
    <property type="protein sequence ID" value="TDQ37032.1"/>
    <property type="molecule type" value="Genomic_DNA"/>
</dbReference>
<gene>
    <name evidence="1" type="ORF">DFQ45_10931</name>
</gene>
<organism evidence="1 2">
    <name type="scientific">Thiopseudomonas denitrificans</name>
    <dbReference type="NCBI Taxonomy" id="1501432"/>
    <lineage>
        <taxon>Bacteria</taxon>
        <taxon>Pseudomonadati</taxon>
        <taxon>Pseudomonadota</taxon>
        <taxon>Gammaproteobacteria</taxon>
        <taxon>Pseudomonadales</taxon>
        <taxon>Pseudomonadaceae</taxon>
        <taxon>Thiopseudomonas</taxon>
    </lineage>
</organism>
<dbReference type="Gene3D" id="3.10.20.30">
    <property type="match status" value="1"/>
</dbReference>